<dbReference type="RefSeq" id="WP_116592881.1">
    <property type="nucleotide sequence ID" value="NZ_MZGS01000028.1"/>
</dbReference>
<organism evidence="1 2">
    <name type="scientific">Methanobrevibacter thaueri</name>
    <dbReference type="NCBI Taxonomy" id="190975"/>
    <lineage>
        <taxon>Archaea</taxon>
        <taxon>Methanobacteriati</taxon>
        <taxon>Methanobacteriota</taxon>
        <taxon>Methanomada group</taxon>
        <taxon>Methanobacteria</taxon>
        <taxon>Methanobacteriales</taxon>
        <taxon>Methanobacteriaceae</taxon>
        <taxon>Methanobrevibacter</taxon>
    </lineage>
</organism>
<sequence>MRDYSIEEAIEIINSCDESFMPDTKHFDVRNIQRIGDFGLIFETFLHNPLMGIIKQDYNKFRLYFEHNQRPTKDISLVIGINDNKDVKFVTVMETYRNQRVRK</sequence>
<protein>
    <recommendedName>
        <fullName evidence="3">DUF4258 domain-containing protein</fullName>
    </recommendedName>
</protein>
<keyword evidence="2" id="KW-1185">Reference proteome</keyword>
<comment type="caution">
    <text evidence="1">The sequence shown here is derived from an EMBL/GenBank/DDBJ whole genome shotgun (WGS) entry which is preliminary data.</text>
</comment>
<dbReference type="EMBL" id="MZGS01000028">
    <property type="protein sequence ID" value="PWB85410.1"/>
    <property type="molecule type" value="Genomic_DNA"/>
</dbReference>
<accession>A0A315Y760</accession>
<dbReference type="AlphaFoldDB" id="A0A315Y760"/>
<evidence type="ECO:0000313" key="1">
    <source>
        <dbReference type="EMBL" id="PWB85410.1"/>
    </source>
</evidence>
<proteinExistence type="predicted"/>
<reference evidence="1 2" key="1">
    <citation type="submission" date="2017-03" db="EMBL/GenBank/DDBJ databases">
        <title>Genome sequence of Methanobrevibacter thaueri.</title>
        <authorList>
            <person name="Poehlein A."/>
            <person name="Seedorf H."/>
            <person name="Daniel R."/>
        </authorList>
    </citation>
    <scope>NUCLEOTIDE SEQUENCE [LARGE SCALE GENOMIC DNA]</scope>
    <source>
        <strain evidence="1 2">DSM 11995</strain>
    </source>
</reference>
<evidence type="ECO:0008006" key="3">
    <source>
        <dbReference type="Google" id="ProtNLM"/>
    </source>
</evidence>
<name>A0A315Y760_9EURY</name>
<dbReference type="Proteomes" id="UP000251717">
    <property type="component" value="Unassembled WGS sequence"/>
</dbReference>
<dbReference type="OrthoDB" id="384235at2157"/>
<gene>
    <name evidence="1" type="ORF">MBBTH_20100</name>
</gene>
<evidence type="ECO:0000313" key="2">
    <source>
        <dbReference type="Proteomes" id="UP000251717"/>
    </source>
</evidence>